<reference evidence="1" key="1">
    <citation type="journal article" date="2022" name="Int. J. Mol. Sci.">
        <title>Draft Genome of Tanacetum Coccineum: Genomic Comparison of Closely Related Tanacetum-Family Plants.</title>
        <authorList>
            <person name="Yamashiro T."/>
            <person name="Shiraishi A."/>
            <person name="Nakayama K."/>
            <person name="Satake H."/>
        </authorList>
    </citation>
    <scope>NUCLEOTIDE SEQUENCE</scope>
</reference>
<dbReference type="Proteomes" id="UP001151760">
    <property type="component" value="Unassembled WGS sequence"/>
</dbReference>
<dbReference type="PANTHER" id="PTHR33116">
    <property type="entry name" value="REVERSE TRANSCRIPTASE ZINC-BINDING DOMAIN-CONTAINING PROTEIN-RELATED-RELATED"/>
    <property type="match status" value="1"/>
</dbReference>
<sequence length="691" mass="79868">MVINMTSQDIFCLVEVLQSNVKFYCTFVYSCNSGIERRSLWKELDTQKNIVGNQPWLVLGNFNVTMDSSEHSSGGSFRTVDMQEFKETMNSIEMEDICSNGFHFTCTKSLKNPKCTILKKLDRILVNESFMDKYPKAFGEPERVSKNINKYPHDVTVKKAAVDTLNAYTEAVKDELGLLKQKAKVNWMKNGDKNIAFFYSILKARKNKNKVERIYDEMGNRFEGDQVTDQFVKHFEDFLGTSFLVDPINADIFTNTLSMTEAEYMVRDVSQDEIKNALFDIDGDKAPGPDGLSSEFFKKAYDIIGKDFSSAVKEFFRSGTLLREINSTLIALIPKCITSSKFSICLNGGIHGYFRGGRGLRQGNKESLQVIKQSLEEFAKVSGLAANLRKSVIFFGSIKDEVYWASVYLLLNTVIKDIDKMFTRFLWNSGESARGKARISWKMVCRPKEQGGLGIKPLKRWNEVLLIRYWGWKTMLSIRDIIKYHVMYEIGKVDSIFVWYDKWSPNGPLGNFITQRNIYDARLSMDAKIHKMIIDNRLAWPNKCKFFHKASLAKFERRSAQRKVERCHLCDFVKTVWKEICKFSYKVGDQFKLVDLCRELTGRNKESKFGMVVDKLLLAATVYYVWQERNRRLFSQEKRTVEILCNQIKECVKYKLMSLHVNESKCVSVMIRKWDLSLNNGWLNAKINNGS</sequence>
<dbReference type="SUPFAM" id="SSF56219">
    <property type="entry name" value="DNase I-like"/>
    <property type="match status" value="1"/>
</dbReference>
<organism evidence="1 2">
    <name type="scientific">Tanacetum coccineum</name>
    <dbReference type="NCBI Taxonomy" id="301880"/>
    <lineage>
        <taxon>Eukaryota</taxon>
        <taxon>Viridiplantae</taxon>
        <taxon>Streptophyta</taxon>
        <taxon>Embryophyta</taxon>
        <taxon>Tracheophyta</taxon>
        <taxon>Spermatophyta</taxon>
        <taxon>Magnoliopsida</taxon>
        <taxon>eudicotyledons</taxon>
        <taxon>Gunneridae</taxon>
        <taxon>Pentapetalae</taxon>
        <taxon>asterids</taxon>
        <taxon>campanulids</taxon>
        <taxon>Asterales</taxon>
        <taxon>Asteraceae</taxon>
        <taxon>Asteroideae</taxon>
        <taxon>Anthemideae</taxon>
        <taxon>Anthemidinae</taxon>
        <taxon>Tanacetum</taxon>
    </lineage>
</organism>
<dbReference type="EMBL" id="BQNB010013613">
    <property type="protein sequence ID" value="GJT18120.1"/>
    <property type="molecule type" value="Genomic_DNA"/>
</dbReference>
<dbReference type="GO" id="GO:0003964">
    <property type="term" value="F:RNA-directed DNA polymerase activity"/>
    <property type="evidence" value="ECO:0007669"/>
    <property type="project" value="UniProtKB-KW"/>
</dbReference>
<keyword evidence="1" id="KW-0695">RNA-directed DNA polymerase</keyword>
<keyword evidence="1" id="KW-0548">Nucleotidyltransferase</keyword>
<proteinExistence type="predicted"/>
<dbReference type="Gene3D" id="3.60.10.10">
    <property type="entry name" value="Endonuclease/exonuclease/phosphatase"/>
    <property type="match status" value="1"/>
</dbReference>
<accession>A0ABQ5BTD0</accession>
<name>A0ABQ5BTD0_9ASTR</name>
<dbReference type="InterPro" id="IPR036691">
    <property type="entry name" value="Endo/exonu/phosph_ase_sf"/>
</dbReference>
<gene>
    <name evidence="1" type="ORF">Tco_0876826</name>
</gene>
<protein>
    <submittedName>
        <fullName evidence="1">RNA-directed DNA polymerase, eukaryota, reverse transcriptase zinc-binding domain protein</fullName>
    </submittedName>
</protein>
<evidence type="ECO:0000313" key="2">
    <source>
        <dbReference type="Proteomes" id="UP001151760"/>
    </source>
</evidence>
<keyword evidence="1" id="KW-0808">Transferase</keyword>
<comment type="caution">
    <text evidence="1">The sequence shown here is derived from an EMBL/GenBank/DDBJ whole genome shotgun (WGS) entry which is preliminary data.</text>
</comment>
<dbReference type="PANTHER" id="PTHR33116:SF76">
    <property type="entry name" value="DUF4283 DOMAIN-CONTAINING PROTEIN"/>
    <property type="match status" value="1"/>
</dbReference>
<reference evidence="1" key="2">
    <citation type="submission" date="2022-01" db="EMBL/GenBank/DDBJ databases">
        <authorList>
            <person name="Yamashiro T."/>
            <person name="Shiraishi A."/>
            <person name="Satake H."/>
            <person name="Nakayama K."/>
        </authorList>
    </citation>
    <scope>NUCLEOTIDE SEQUENCE</scope>
</reference>
<keyword evidence="2" id="KW-1185">Reference proteome</keyword>
<evidence type="ECO:0000313" key="1">
    <source>
        <dbReference type="EMBL" id="GJT18120.1"/>
    </source>
</evidence>